<gene>
    <name evidence="1" type="ORF">F5148DRAFT_1221821</name>
</gene>
<protein>
    <submittedName>
        <fullName evidence="1">Uncharacterized protein</fullName>
    </submittedName>
</protein>
<accession>A0ACC0U383</accession>
<sequence length="526" mass="56433">MIFLLTLLPFLISVSAYIPAAPTNDTTLAIQKGLNVTDVSRVLLQWYSLVGLPGEDEQKVSYQLVGQHTNGISKGALVRFSEDDARNATDDITTTPWIALVSCDANTTHTSEDVDVFTLASDRGAVGALLYSEWSSACIINPGYKDPDIFTPLMDIYSTQSLASARVILNQFDAINISVYGEYNATTLNASQSAISETLAAGYPTAPGYLWATLAAYNATGPLGVNGSGPGTQPPGGGGGGANNPKTTLAMVILYAITGCIAGLFAVVIITGVIRAIRHPERYRVTTGGDVGGPGRGGVLTRAILDTFPLIKFGARRVQTEAQRQMEGKDLEALGNARQPEREMRDPQGDASSPADPGTARASATDGEAGAVWVEEVRREHDDLADVPPARPRAGPSAATSEQADPLPESIGRETCPICIVDFEDGDDVRMLPCEGKHVFHQACVDPWLLELSSSCPICRHDFQALETLLAGGEAAERRSSQTPRFSRYLRFARRRHRHRMGVEDPRNSPLSLAAEQSQDGRRDLP</sequence>
<name>A0ACC0U383_9AGAM</name>
<evidence type="ECO:0000313" key="2">
    <source>
        <dbReference type="Proteomes" id="UP001207468"/>
    </source>
</evidence>
<organism evidence="1 2">
    <name type="scientific">Russula earlei</name>
    <dbReference type="NCBI Taxonomy" id="71964"/>
    <lineage>
        <taxon>Eukaryota</taxon>
        <taxon>Fungi</taxon>
        <taxon>Dikarya</taxon>
        <taxon>Basidiomycota</taxon>
        <taxon>Agaricomycotina</taxon>
        <taxon>Agaricomycetes</taxon>
        <taxon>Russulales</taxon>
        <taxon>Russulaceae</taxon>
        <taxon>Russula</taxon>
    </lineage>
</organism>
<dbReference type="EMBL" id="JAGFNK010000216">
    <property type="protein sequence ID" value="KAI9457899.1"/>
    <property type="molecule type" value="Genomic_DNA"/>
</dbReference>
<evidence type="ECO:0000313" key="1">
    <source>
        <dbReference type="EMBL" id="KAI9457899.1"/>
    </source>
</evidence>
<dbReference type="Proteomes" id="UP001207468">
    <property type="component" value="Unassembled WGS sequence"/>
</dbReference>
<comment type="caution">
    <text evidence="1">The sequence shown here is derived from an EMBL/GenBank/DDBJ whole genome shotgun (WGS) entry which is preliminary data.</text>
</comment>
<reference evidence="1" key="1">
    <citation type="submission" date="2021-03" db="EMBL/GenBank/DDBJ databases">
        <title>Evolutionary priming and transition to the ectomycorrhizal habit in an iconic lineage of mushroom-forming fungi: is preadaptation a requirement?</title>
        <authorList>
            <consortium name="DOE Joint Genome Institute"/>
            <person name="Looney B.P."/>
            <person name="Miyauchi S."/>
            <person name="Morin E."/>
            <person name="Drula E."/>
            <person name="Courty P.E."/>
            <person name="Chicoki N."/>
            <person name="Fauchery L."/>
            <person name="Kohler A."/>
            <person name="Kuo A."/>
            <person name="LaButti K."/>
            <person name="Pangilinan J."/>
            <person name="Lipzen A."/>
            <person name="Riley R."/>
            <person name="Andreopoulos W."/>
            <person name="He G."/>
            <person name="Johnson J."/>
            <person name="Barry K.W."/>
            <person name="Grigoriev I.V."/>
            <person name="Nagy L."/>
            <person name="Hibbett D."/>
            <person name="Henrissat B."/>
            <person name="Matheny P.B."/>
            <person name="Labbe J."/>
            <person name="Martin A.F."/>
        </authorList>
    </citation>
    <scope>NUCLEOTIDE SEQUENCE</scope>
    <source>
        <strain evidence="1">BPL698</strain>
    </source>
</reference>
<keyword evidence="2" id="KW-1185">Reference proteome</keyword>
<proteinExistence type="predicted"/>